<evidence type="ECO:0000256" key="1">
    <source>
        <dbReference type="SAM" id="MobiDB-lite"/>
    </source>
</evidence>
<feature type="transmembrane region" description="Helical" evidence="2">
    <location>
        <begin position="36"/>
        <end position="58"/>
    </location>
</feature>
<keyword evidence="2" id="KW-0472">Membrane</keyword>
<keyword evidence="2" id="KW-0812">Transmembrane</keyword>
<reference evidence="3 4" key="1">
    <citation type="submission" date="2018-03" db="EMBL/GenBank/DDBJ databases">
        <title>Genomic framework for the identification of Micromonospora saelicesensis and Micromonospora noduli.</title>
        <authorList>
            <person name="Riesco R."/>
            <person name="Trujillo M.E."/>
        </authorList>
    </citation>
    <scope>NUCLEOTIDE SEQUENCE [LARGE SCALE GENOMIC DNA]</scope>
    <source>
        <strain evidence="3 4">GAR05</strain>
    </source>
</reference>
<accession>A0ABX9CAX5</accession>
<protein>
    <submittedName>
        <fullName evidence="3">Uncharacterized protein</fullName>
    </submittedName>
</protein>
<evidence type="ECO:0000313" key="4">
    <source>
        <dbReference type="Proteomes" id="UP000249334"/>
    </source>
</evidence>
<evidence type="ECO:0000313" key="3">
    <source>
        <dbReference type="EMBL" id="RAN92679.1"/>
    </source>
</evidence>
<keyword evidence="4" id="KW-1185">Reference proteome</keyword>
<gene>
    <name evidence="3" type="ORF">GAR05_06171</name>
</gene>
<evidence type="ECO:0000256" key="2">
    <source>
        <dbReference type="SAM" id="Phobius"/>
    </source>
</evidence>
<dbReference type="Proteomes" id="UP000249334">
    <property type="component" value="Unassembled WGS sequence"/>
</dbReference>
<feature type="region of interest" description="Disordered" evidence="1">
    <location>
        <begin position="67"/>
        <end position="88"/>
    </location>
</feature>
<feature type="compositionally biased region" description="Basic and acidic residues" evidence="1">
    <location>
        <begin position="76"/>
        <end position="88"/>
    </location>
</feature>
<feature type="transmembrane region" description="Helical" evidence="2">
    <location>
        <begin position="12"/>
        <end position="30"/>
    </location>
</feature>
<comment type="caution">
    <text evidence="3">The sequence shown here is derived from an EMBL/GenBank/DDBJ whole genome shotgun (WGS) entry which is preliminary data.</text>
</comment>
<dbReference type="EMBL" id="PXXW01000055">
    <property type="protein sequence ID" value="RAN92679.1"/>
    <property type="molecule type" value="Genomic_DNA"/>
</dbReference>
<organism evidence="3 4">
    <name type="scientific">Micromonospora saelicesensis</name>
    <dbReference type="NCBI Taxonomy" id="285676"/>
    <lineage>
        <taxon>Bacteria</taxon>
        <taxon>Bacillati</taxon>
        <taxon>Actinomycetota</taxon>
        <taxon>Actinomycetes</taxon>
        <taxon>Micromonosporales</taxon>
        <taxon>Micromonosporaceae</taxon>
        <taxon>Micromonospora</taxon>
    </lineage>
</organism>
<proteinExistence type="predicted"/>
<keyword evidence="2" id="KW-1133">Transmembrane helix</keyword>
<dbReference type="RefSeq" id="WP_112672397.1">
    <property type="nucleotide sequence ID" value="NZ_PXXW01000055.1"/>
</dbReference>
<sequence>MNTLSARICTAIFAPMPFTAAWEIALYAAVDGQPPMVLIAVGGVPMLATVVAGVAILLDEFGAAESAAPVPVPRRPAVEPPRRKELAR</sequence>
<name>A0ABX9CAX5_9ACTN</name>